<organism evidence="5 6">
    <name type="scientific">Brevifollis gellanilyticus</name>
    <dbReference type="NCBI Taxonomy" id="748831"/>
    <lineage>
        <taxon>Bacteria</taxon>
        <taxon>Pseudomonadati</taxon>
        <taxon>Verrucomicrobiota</taxon>
        <taxon>Verrucomicrobiia</taxon>
        <taxon>Verrucomicrobiales</taxon>
        <taxon>Verrucomicrobiaceae</taxon>
    </lineage>
</organism>
<evidence type="ECO:0000256" key="3">
    <source>
        <dbReference type="SAM" id="SignalP"/>
    </source>
</evidence>
<protein>
    <recommendedName>
        <fullName evidence="4">Peptidase M14 domain-containing protein</fullName>
    </recommendedName>
</protein>
<evidence type="ECO:0000256" key="2">
    <source>
        <dbReference type="PROSITE-ProRule" id="PRU01379"/>
    </source>
</evidence>
<dbReference type="Proteomes" id="UP000321577">
    <property type="component" value="Unassembled WGS sequence"/>
</dbReference>
<keyword evidence="6" id="KW-1185">Reference proteome</keyword>
<evidence type="ECO:0000259" key="4">
    <source>
        <dbReference type="PROSITE" id="PS52035"/>
    </source>
</evidence>
<dbReference type="GO" id="GO:0008270">
    <property type="term" value="F:zinc ion binding"/>
    <property type="evidence" value="ECO:0007669"/>
    <property type="project" value="InterPro"/>
</dbReference>
<comment type="caution">
    <text evidence="5">The sequence shown here is derived from an EMBL/GenBank/DDBJ whole genome shotgun (WGS) entry which is preliminary data.</text>
</comment>
<keyword evidence="3" id="KW-0732">Signal</keyword>
<evidence type="ECO:0000313" key="6">
    <source>
        <dbReference type="Proteomes" id="UP000321577"/>
    </source>
</evidence>
<comment type="cofactor">
    <cofactor evidence="1">
        <name>Zn(2+)</name>
        <dbReference type="ChEBI" id="CHEBI:29105"/>
    </cofactor>
</comment>
<gene>
    <name evidence="5" type="ORF">BGE01nite_00470</name>
</gene>
<dbReference type="AlphaFoldDB" id="A0A512M1X6"/>
<feature type="chain" id="PRO_5021764471" description="Peptidase M14 domain-containing protein" evidence="3">
    <location>
        <begin position="21"/>
        <end position="406"/>
    </location>
</feature>
<name>A0A512M1X6_9BACT</name>
<comment type="similarity">
    <text evidence="2">Belongs to the peptidase M14 family.</text>
</comment>
<feature type="domain" description="Peptidase M14" evidence="4">
    <location>
        <begin position="141"/>
        <end position="406"/>
    </location>
</feature>
<accession>A0A512M1X6</accession>
<evidence type="ECO:0000313" key="5">
    <source>
        <dbReference type="EMBL" id="GEP40756.1"/>
    </source>
</evidence>
<proteinExistence type="inferred from homology"/>
<dbReference type="PANTHER" id="PTHR12756:SF11">
    <property type="entry name" value="CYTOSOLIC CARBOXYPEPTIDASE 1"/>
    <property type="match status" value="1"/>
</dbReference>
<dbReference type="Gene3D" id="3.40.630.10">
    <property type="entry name" value="Zn peptidases"/>
    <property type="match status" value="1"/>
</dbReference>
<feature type="signal peptide" evidence="3">
    <location>
        <begin position="1"/>
        <end position="20"/>
    </location>
</feature>
<dbReference type="EMBL" id="BKAG01000001">
    <property type="protein sequence ID" value="GEP40756.1"/>
    <property type="molecule type" value="Genomic_DNA"/>
</dbReference>
<reference evidence="5 6" key="1">
    <citation type="submission" date="2019-07" db="EMBL/GenBank/DDBJ databases">
        <title>Whole genome shotgun sequence of Brevifollis gellanilyticus NBRC 108608.</title>
        <authorList>
            <person name="Hosoyama A."/>
            <person name="Uohara A."/>
            <person name="Ohji S."/>
            <person name="Ichikawa N."/>
        </authorList>
    </citation>
    <scope>NUCLEOTIDE SEQUENCE [LARGE SCALE GENOMIC DNA]</scope>
    <source>
        <strain evidence="5 6">NBRC 108608</strain>
    </source>
</reference>
<comment type="caution">
    <text evidence="2">Lacks conserved residue(s) required for the propagation of feature annotation.</text>
</comment>
<dbReference type="Gene3D" id="2.60.40.3120">
    <property type="match status" value="1"/>
</dbReference>
<dbReference type="GO" id="GO:0006508">
    <property type="term" value="P:proteolysis"/>
    <property type="evidence" value="ECO:0007669"/>
    <property type="project" value="InterPro"/>
</dbReference>
<dbReference type="PANTHER" id="PTHR12756">
    <property type="entry name" value="CYTOSOLIC CARBOXYPEPTIDASE"/>
    <property type="match status" value="1"/>
</dbReference>
<dbReference type="Pfam" id="PF18027">
    <property type="entry name" value="Pepdidase_M14_N"/>
    <property type="match status" value="1"/>
</dbReference>
<dbReference type="InterPro" id="IPR040626">
    <property type="entry name" value="Pepdidase_M14_N"/>
</dbReference>
<dbReference type="RefSeq" id="WP_170266491.1">
    <property type="nucleotide sequence ID" value="NZ_BKAG01000001.1"/>
</dbReference>
<dbReference type="Pfam" id="PF00246">
    <property type="entry name" value="Peptidase_M14"/>
    <property type="match status" value="1"/>
</dbReference>
<evidence type="ECO:0000256" key="1">
    <source>
        <dbReference type="ARBA" id="ARBA00001947"/>
    </source>
</evidence>
<dbReference type="GO" id="GO:0004181">
    <property type="term" value="F:metallocarboxypeptidase activity"/>
    <property type="evidence" value="ECO:0007669"/>
    <property type="project" value="InterPro"/>
</dbReference>
<sequence>MKSPFPLLLLLGALALPLHAELRVLTDFEGGNAEVVKLDEATKTLRIMPAIREGRGWPCWWFFKLDGLTVGDEVTLEVQAQTKPFREANVLAAAWCQPKQAWISSDGKTWTPSDAGTRTEDKAMSYKVKATAAQMSFAWGPPFVPSDAEALLAEIAAKLPEAKRFELAKTKGGRSVNGIRIGKVTAPHQVWVGARQHAWEAGGSQVGRGFIRWFASDEAKAVREKTCLHFIPIMDVDNVAVGAGGKESIPRDHNRDWAAEPIYPEVAAAQRMIREIHTTRGLDVFIDLHNPGATDPVYFYGPFGFERMTGMQQRNYQRWMDLAATSITEPLKVVPKYRFATYVTTDEERGRMSSGWVRQNGGPFTISVTLETGWNYPVMSVEGYGQIGAGLGRTLGAYIDENPRRE</sequence>
<dbReference type="InterPro" id="IPR000834">
    <property type="entry name" value="Peptidase_M14"/>
</dbReference>
<dbReference type="InterPro" id="IPR050821">
    <property type="entry name" value="Cytosolic_carboxypeptidase"/>
</dbReference>
<dbReference type="PROSITE" id="PS52035">
    <property type="entry name" value="PEPTIDASE_M14"/>
    <property type="match status" value="1"/>
</dbReference>
<dbReference type="SUPFAM" id="SSF53187">
    <property type="entry name" value="Zn-dependent exopeptidases"/>
    <property type="match status" value="1"/>
</dbReference>